<dbReference type="InterPro" id="IPR006558">
    <property type="entry name" value="LamG-like"/>
</dbReference>
<evidence type="ECO:0000313" key="5">
    <source>
        <dbReference type="Proteomes" id="UP000739538"/>
    </source>
</evidence>
<organism evidence="4 5">
    <name type="scientific">Eiseniibacteriota bacterium</name>
    <dbReference type="NCBI Taxonomy" id="2212470"/>
    <lineage>
        <taxon>Bacteria</taxon>
        <taxon>Candidatus Eiseniibacteriota</taxon>
    </lineage>
</organism>
<protein>
    <submittedName>
        <fullName evidence="4">T9SS type A sorting domain-containing protein</fullName>
    </submittedName>
</protein>
<dbReference type="Pfam" id="PF13385">
    <property type="entry name" value="Laminin_G_3"/>
    <property type="match status" value="1"/>
</dbReference>
<dbReference type="SMART" id="SM00560">
    <property type="entry name" value="LamGL"/>
    <property type="match status" value="1"/>
</dbReference>
<dbReference type="SUPFAM" id="SSF49899">
    <property type="entry name" value="Concanavalin A-like lectins/glucanases"/>
    <property type="match status" value="1"/>
</dbReference>
<dbReference type="NCBIfam" id="TIGR04183">
    <property type="entry name" value="Por_Secre_tail"/>
    <property type="match status" value="1"/>
</dbReference>
<proteinExistence type="predicted"/>
<evidence type="ECO:0000256" key="1">
    <source>
        <dbReference type="ARBA" id="ARBA00022729"/>
    </source>
</evidence>
<evidence type="ECO:0000259" key="3">
    <source>
        <dbReference type="SMART" id="SM00560"/>
    </source>
</evidence>
<accession>A0A956SF91</accession>
<dbReference type="Gene3D" id="2.60.120.380">
    <property type="match status" value="1"/>
</dbReference>
<dbReference type="Proteomes" id="UP000739538">
    <property type="component" value="Unassembled WGS sequence"/>
</dbReference>
<evidence type="ECO:0000313" key="4">
    <source>
        <dbReference type="EMBL" id="MCA9758420.1"/>
    </source>
</evidence>
<keyword evidence="1" id="KW-0732">Signal</keyword>
<reference evidence="4" key="2">
    <citation type="journal article" date="2021" name="Microbiome">
        <title>Successional dynamics and alternative stable states in a saline activated sludge microbial community over 9 years.</title>
        <authorList>
            <person name="Wang Y."/>
            <person name="Ye J."/>
            <person name="Ju F."/>
            <person name="Liu L."/>
            <person name="Boyd J.A."/>
            <person name="Deng Y."/>
            <person name="Parks D.H."/>
            <person name="Jiang X."/>
            <person name="Yin X."/>
            <person name="Woodcroft B.J."/>
            <person name="Tyson G.W."/>
            <person name="Hugenholtz P."/>
            <person name="Polz M.F."/>
            <person name="Zhang T."/>
        </authorList>
    </citation>
    <scope>NUCLEOTIDE SEQUENCE</scope>
    <source>
        <strain evidence="4">HKST-UBA02</strain>
    </source>
</reference>
<dbReference type="Gene3D" id="2.60.40.10">
    <property type="entry name" value="Immunoglobulins"/>
    <property type="match status" value="8"/>
</dbReference>
<dbReference type="InterPro" id="IPR018247">
    <property type="entry name" value="EF_Hand_1_Ca_BS"/>
</dbReference>
<gene>
    <name evidence="4" type="ORF">KDA27_21670</name>
</gene>
<sequence length="2753" mass="297378">MLIPVEVHNTGTDTLSWSVRANALHFDGVDGRVEIPDGPGLDLVESLDRITIEAWIRVEDWTNEWVSVVDKYEADSDFGWTLQIHRNSGVNWISYPDGVFFPWVPAPGVWHHLAFTYDAEDGFATLVADGTAEFTQPFQAGILDTDGEPLYLGYNPSGGDEYSHGAVHDLRVWSAVRTFEEIRENRFTRFGPDTPDLVGYWPLDEGDGTIVHDLSAFAVDGTLHGGASWGSSLPSWLEVMGSGAVPAGSFDVLELLLVPTQAPYARSEFEIPIQTNDPDHAISLYPVALTRDWFATDAVSREASVFTKRFSFVTSTDAVSREFSAFNKVFSIAPQTDATSREFSVFSIPPQLGTTDAVSREFTAFNKVFSTAPLTDAISREFSVFAVPEPPLTLDAISREFSVFNKVFSTASLSDANSREFSVFMSPFAAFSASDAIAREFSVFTDASAVSDPGDCAGGPILFTWTPVSSANAYRIDLATEPTEGGIFNSIFLPDTTSYRFAGPLTEGVTYYARVAPSLDGGNTYGDPGLFSNGVLVDLTAPVADRPEPSVEDVVFVTLQLSGEDNFGIDEYFVQVDITDAFQDPLLEVSVPADLAYVEFVGTAGVTYYARVRASDCAENIGEYSAVSVFQLGEPPNLVVTEVDAATEGLTGYLFPVEYTVRNVGNGTAYGPWKDRVLLSRDPEFGNADDIPLDPVIVVPGPLEPGPSGEYFRAGSFYLPTEPDTYWVAVETDWEDQVEELDGDGNDNRLEAPEPVVVLPAPLPNFEVDDLVDVVGPVQSGSNISFRYTVRNTGTGATETTSWTDAFFLLRPSEVDPFQTDGCLDGYTLLGTQGVSVHLEPNATYTRDITVRLPGDIEGVYLLAVRTDHRYDACGACGPGRRCDVAELDERDNHYIGDAFQILLGEQPDLIVDGDGLVTPTKPSAGFPLTAAYDVRNQGDAVTDTGAWVDEVYLSTDTSPSISTSDVLIGTRVRQAPPLDAGDDSAEETAGRIPYPLFGVRNVKVRLDATNLVSEAGGGEFNNVAVVYEDLEITPTGTFDIYPTSIESDSTGSAGQLASVAWSVATDELFTLPEFEQSWYDSIYVSIDPTLSPDDIPVAGFRQSTHLQEDGSYAVENYSLTRQVRLPSNLTDGEYFLVLHANASGGLFEYQDSLRANVLGADRPIRVDTRLANLVPDTSPDPARAFPDTVYAGERAELTWRVQNDGEIVTPVDHWWDRVHLSTVPGLQSDHASWVLIEERRQGALEPSTRYQKSKQATVPLVSPGSYYWVVQADARSGVLESDEDDNLVVLPVHVTSDRPDLVPDSLFAPLVVEAGTALSVEWVVSNAGTIASDAEGWRDEVGLIDSSGGYTPIGQASFAGVLTPGESYARVRNFTAPTTLAGAYTVSLRLDVRHGLYELNEGNNRLDFATQIEVLPALEPDLDVTQLVSDPGPILSGQTLDAEWVVANVGAGDPRVETRRDRAYLSRDQFFDSQFDLYLGEVVRPNPGAGEADSASHRFDVPLGPQGPYFLILRADATGALPESDESNNSAIAGLIEFVLPDSADLSFESAVATGPVLAGEEFEFTWTARNDGENTVLGRWFDDVYLSEDTILDPEDARIGSFQNDPGGIPPGESREAGATARVPAVVPGDYFLIADLDVRNEIPETDESNNTGPSLQPVRVDLVEIPVGDEIVDLAVPLERNRYYQVVAEADSALTIECEGHENDWIQLYVALDRIPTQGSFDYAATAYGRNRQEIEVPRTEDGSYFVLARRARGPEAADLRLAAAYTPFALTSVTPGVVGSGIVTFLLEGSRWGDQTTFRLVRGLTSFDPIEIVPAGSGRVRARFDLDGAPLGLYDMEALDPNAGAAVLEEAVRVERASGLEGDLAFDLGPAVRKGTSSRSQLVATNRSNVDVDAMLLFTAISADPDARISLPVLADTFATASQRIDLRQSLILRSPPGEIGSEALEAFASRSFPDSSLTVGYNAAFMTEDGVTGYLTDLLSQLRFQITGDPLAPPEVLALALSESDWSDAMDQGIANVLGVLMADYGRHVSICALVDQILEEAFAFAGLTEPGELARTVSVPCCEDPCACFPESFACELYCSLADDDGGGCPTPEFSFGEIACRGDGCVQEWPAVAADDPNEKGGERGYGPENWVGIEEPIRYRIYFENVPEASAPASRVVVVDELQDVDFNPGSFIPTAFNIAGTTYEIPGRNPYYYERIDLTETRGVFVDVTGRIDVSEDPPRIEWFFQTIDPATGRPPTDPQRGFLPPNVEAPEGQAFVEFLLQANEQVASASILENTAGITFDQNEAIDTNFLRYTVDGDVPFSSVASLPDTIYATTFNLSWSGEDPSGASGLKSYSLYVSRNGGPFALEAGDLEQTQYVFTGEPGLDYGFYTIAVDNAGNRELEKFFPDATVHVGGVLSVWPGDTDNDGVVTEMDVLPLGIHFDQEGPPRAGADRNWSEQFSEAWTPFGGTFADADGDGMVDESDLIPIGLNFGLSHDGGSALRPLGRPVVGDEFTVPPEAAPGSAAVPFSTGPSSVALTGEENQRVVVRWDPPGAGPESGTGRLDGFSFAVEWSEAWALDSLLIADAVGAVHGVRFERQDDSSRRAFFGFSALAPGGAIGSGDLATLVFRPSGASASDMNGQALIQSLQLVRSSIRQGDEILSGGLTIGTAQSTPLAFFALPPQPNPSSQQFVIRFGLPEQREVQIDVFDVGGRRVLRPLERTVLEAGWHSYRIPVETLASGVYFSRLRAGNDERSAKVVVVK</sequence>
<dbReference type="Gene3D" id="2.60.120.200">
    <property type="match status" value="1"/>
</dbReference>
<comment type="caution">
    <text evidence="4">The sequence shown here is derived from an EMBL/GenBank/DDBJ whole genome shotgun (WGS) entry which is preliminary data.</text>
</comment>
<evidence type="ECO:0000256" key="2">
    <source>
        <dbReference type="ARBA" id="ARBA00023157"/>
    </source>
</evidence>
<feature type="domain" description="LamG-like jellyroll fold" evidence="3">
    <location>
        <begin position="48"/>
        <end position="180"/>
    </location>
</feature>
<dbReference type="PROSITE" id="PS00018">
    <property type="entry name" value="EF_HAND_1"/>
    <property type="match status" value="2"/>
</dbReference>
<keyword evidence="2" id="KW-1015">Disulfide bond</keyword>
<dbReference type="Pfam" id="PF18962">
    <property type="entry name" value="Por_Secre_tail"/>
    <property type="match status" value="1"/>
</dbReference>
<dbReference type="EMBL" id="JAGQHS010000171">
    <property type="protein sequence ID" value="MCA9758420.1"/>
    <property type="molecule type" value="Genomic_DNA"/>
</dbReference>
<dbReference type="InterPro" id="IPR013783">
    <property type="entry name" value="Ig-like_fold"/>
</dbReference>
<dbReference type="Pfam" id="PF07705">
    <property type="entry name" value="CARDB"/>
    <property type="match status" value="2"/>
</dbReference>
<dbReference type="InterPro" id="IPR011635">
    <property type="entry name" value="CARDB"/>
</dbReference>
<dbReference type="InterPro" id="IPR013320">
    <property type="entry name" value="ConA-like_dom_sf"/>
</dbReference>
<dbReference type="InterPro" id="IPR026444">
    <property type="entry name" value="Secre_tail"/>
</dbReference>
<reference evidence="4" key="1">
    <citation type="submission" date="2020-04" db="EMBL/GenBank/DDBJ databases">
        <authorList>
            <person name="Zhang T."/>
        </authorList>
    </citation>
    <scope>NUCLEOTIDE SEQUENCE</scope>
    <source>
        <strain evidence="4">HKST-UBA02</strain>
    </source>
</reference>
<name>A0A956SF91_UNCEI</name>